<keyword evidence="9" id="KW-0472">Membrane</keyword>
<dbReference type="AlphaFoldDB" id="A0A9Q0MGA0"/>
<evidence type="ECO:0000256" key="2">
    <source>
        <dbReference type="ARBA" id="ARBA00004586"/>
    </source>
</evidence>
<feature type="repeat" description="ANK" evidence="13">
    <location>
        <begin position="95"/>
        <end position="127"/>
    </location>
</feature>
<dbReference type="GO" id="GO:0005789">
    <property type="term" value="C:endoplasmic reticulum membrane"/>
    <property type="evidence" value="ECO:0007669"/>
    <property type="project" value="UniProtKB-SubCell"/>
</dbReference>
<keyword evidence="17" id="KW-1185">Reference proteome</keyword>
<reference evidence="16" key="1">
    <citation type="submission" date="2022-12" db="EMBL/GenBank/DDBJ databases">
        <title>Genome assemblies of Blomia tropicalis.</title>
        <authorList>
            <person name="Cui Y."/>
        </authorList>
    </citation>
    <scope>NUCLEOTIDE SEQUENCE</scope>
    <source>
        <tissue evidence="16">Adult mites</tissue>
    </source>
</reference>
<evidence type="ECO:0000256" key="1">
    <source>
        <dbReference type="ARBA" id="ARBA00004175"/>
    </source>
</evidence>
<evidence type="ECO:0000256" key="3">
    <source>
        <dbReference type="ARBA" id="ARBA00022483"/>
    </source>
</evidence>
<dbReference type="InterPro" id="IPR055285">
    <property type="entry name" value="ANKRD13_C"/>
</dbReference>
<dbReference type="SUPFAM" id="SSF48403">
    <property type="entry name" value="Ankyrin repeat"/>
    <property type="match status" value="1"/>
</dbReference>
<keyword evidence="7" id="KW-0638">Presynaptic neurotoxin</keyword>
<feature type="region of interest" description="Disordered" evidence="14">
    <location>
        <begin position="349"/>
        <end position="396"/>
    </location>
</feature>
<evidence type="ECO:0000256" key="8">
    <source>
        <dbReference type="ARBA" id="ARBA00023043"/>
    </source>
</evidence>
<dbReference type="InterPro" id="IPR036770">
    <property type="entry name" value="Ankyrin_rpt-contain_sf"/>
</dbReference>
<evidence type="ECO:0000256" key="12">
    <source>
        <dbReference type="ARBA" id="ARBA00037107"/>
    </source>
</evidence>
<dbReference type="GO" id="GO:0044231">
    <property type="term" value="C:host cell presynaptic membrane"/>
    <property type="evidence" value="ECO:0007669"/>
    <property type="project" value="UniProtKB-KW"/>
</dbReference>
<keyword evidence="7" id="KW-0800">Toxin</keyword>
<evidence type="ECO:0000256" key="14">
    <source>
        <dbReference type="SAM" id="MobiDB-lite"/>
    </source>
</evidence>
<dbReference type="Proteomes" id="UP001142055">
    <property type="component" value="Chromosome 1"/>
</dbReference>
<dbReference type="SMART" id="SM00248">
    <property type="entry name" value="ANK"/>
    <property type="match status" value="2"/>
</dbReference>
<dbReference type="PROSITE" id="PS50088">
    <property type="entry name" value="ANK_REPEAT"/>
    <property type="match status" value="2"/>
</dbReference>
<dbReference type="InterPro" id="IPR002110">
    <property type="entry name" value="Ankyrin_rpt"/>
</dbReference>
<gene>
    <name evidence="16" type="ORF">RDWZM_003995</name>
</gene>
<evidence type="ECO:0000256" key="7">
    <source>
        <dbReference type="ARBA" id="ARBA00023028"/>
    </source>
</evidence>
<keyword evidence="7" id="KW-0528">Neurotoxin</keyword>
<evidence type="ECO:0000259" key="15">
    <source>
        <dbReference type="Pfam" id="PF11904"/>
    </source>
</evidence>
<comment type="caution">
    <text evidence="16">The sequence shown here is derived from an EMBL/GenBank/DDBJ whole genome shotgun (WGS) entry which is preliminary data.</text>
</comment>
<dbReference type="Pfam" id="PF12796">
    <property type="entry name" value="Ank_2"/>
    <property type="match status" value="1"/>
</dbReference>
<evidence type="ECO:0000256" key="5">
    <source>
        <dbReference type="ARBA" id="ARBA00022737"/>
    </source>
</evidence>
<evidence type="ECO:0000256" key="9">
    <source>
        <dbReference type="ARBA" id="ARBA00023136"/>
    </source>
</evidence>
<keyword evidence="3" id="KW-0268">Exocytosis</keyword>
<feature type="domain" description="Ankyrin repeat" evidence="15">
    <location>
        <begin position="211"/>
        <end position="547"/>
    </location>
</feature>
<dbReference type="PROSITE" id="PS50297">
    <property type="entry name" value="ANK_REP_REGION"/>
    <property type="match status" value="2"/>
</dbReference>
<comment type="subcellular location">
    <subcellularLocation>
        <location evidence="2">Endoplasmic reticulum membrane</location>
    </subcellularLocation>
    <subcellularLocation>
        <location evidence="1">Target cell membrane</location>
    </subcellularLocation>
</comment>
<evidence type="ECO:0000313" key="17">
    <source>
        <dbReference type="Proteomes" id="UP001142055"/>
    </source>
</evidence>
<dbReference type="OrthoDB" id="1585644at2759"/>
<evidence type="ECO:0000256" key="11">
    <source>
        <dbReference type="ARBA" id="ARBA00023298"/>
    </source>
</evidence>
<keyword evidence="10" id="KW-0143">Chaperone</keyword>
<dbReference type="GO" id="GO:0044218">
    <property type="term" value="C:other organism cell membrane"/>
    <property type="evidence" value="ECO:0007669"/>
    <property type="project" value="UniProtKB-KW"/>
</dbReference>
<evidence type="ECO:0000313" key="16">
    <source>
        <dbReference type="EMBL" id="KAJ6225450.1"/>
    </source>
</evidence>
<keyword evidence="4" id="KW-1052">Target cell membrane</keyword>
<name>A0A9Q0MGA0_BLOTA</name>
<comment type="function">
    <text evidence="12">Acts as a molecular chaperone for G protein-coupled receptors, regulating their biogenesis and exit from the ER.</text>
</comment>
<dbReference type="Gene3D" id="1.25.40.20">
    <property type="entry name" value="Ankyrin repeat-containing domain"/>
    <property type="match status" value="1"/>
</dbReference>
<sequence length="569" mass="65104">MPNIGTNTSDDDSIDDFVDAEDIEINTDLNNCDQNGKFFPTEIDSEVEREMFEEYRLHHAIFEKKSVDEIAQILRTWKTKCSKSFTEMVSIKDLHGNTPLHLAVMLGQKDLIHLLLTHDAPVKSRNLQGWTPLDEAISYGDRKIIKLILKSGRKQARKSMDTRRPKLIKALSLISDFQMELKWEFYSWLPLLKRFLPSDTCRLTKKGSSIRLDTTLVDFSDRNWQRGNITFLFVGSKKSSKALSVLDNEMKVYQAVRYNDSTDIDEDIDILMSSDIIHPQISTKSITFSRTQAGWFFARYNKTEKVGQFEADFYNINGFQIESKKRREHLSEDDVQSNKALIESLKKSLENSKNNESNNDEYETDDNGIDSPNMDKNEKPKRGQNTVINSSSSSSMNELLLESTNGANQEVDDEDEDDGTLAALDKQTHLLQIKRRKSLPPPYNTTITWVEYINAPKGSPPTLARPLKSKESSRTFKATLAMSKEFPLSIESLLNVLEVVAPFKHFNKLRQFIQMNLPPGFPVKIDIPIIPAVLARVTFLNFEFKDTIADSLFDIPADYTEDPNRFPDI</sequence>
<proteinExistence type="predicted"/>
<dbReference type="EMBL" id="JAPWDV010000001">
    <property type="protein sequence ID" value="KAJ6225450.1"/>
    <property type="molecule type" value="Genomic_DNA"/>
</dbReference>
<feature type="repeat" description="ANK" evidence="13">
    <location>
        <begin position="128"/>
        <end position="152"/>
    </location>
</feature>
<organism evidence="16 17">
    <name type="scientific">Blomia tropicalis</name>
    <name type="common">Mite</name>
    <dbReference type="NCBI Taxonomy" id="40697"/>
    <lineage>
        <taxon>Eukaryota</taxon>
        <taxon>Metazoa</taxon>
        <taxon>Ecdysozoa</taxon>
        <taxon>Arthropoda</taxon>
        <taxon>Chelicerata</taxon>
        <taxon>Arachnida</taxon>
        <taxon>Acari</taxon>
        <taxon>Acariformes</taxon>
        <taxon>Sarcoptiformes</taxon>
        <taxon>Astigmata</taxon>
        <taxon>Glycyphagoidea</taxon>
        <taxon>Echimyopodidae</taxon>
        <taxon>Blomia</taxon>
    </lineage>
</organism>
<accession>A0A9Q0MGA0</accession>
<keyword evidence="8 13" id="KW-0040">ANK repeat</keyword>
<dbReference type="GO" id="GO:0006621">
    <property type="term" value="P:protein retention in ER lumen"/>
    <property type="evidence" value="ECO:0007669"/>
    <property type="project" value="TreeGrafter"/>
</dbReference>
<keyword evidence="5" id="KW-0677">Repeat</keyword>
<evidence type="ECO:0000256" key="4">
    <source>
        <dbReference type="ARBA" id="ARBA00022537"/>
    </source>
</evidence>
<keyword evidence="6" id="KW-0256">Endoplasmic reticulum</keyword>
<feature type="compositionally biased region" description="Acidic residues" evidence="14">
    <location>
        <begin position="358"/>
        <end position="368"/>
    </location>
</feature>
<evidence type="ECO:0000256" key="13">
    <source>
        <dbReference type="PROSITE-ProRule" id="PRU00023"/>
    </source>
</evidence>
<dbReference type="PANTHER" id="PTHR12447">
    <property type="entry name" value="ANKYRIN REPEAT DOMAIN-CONTAINING PROTEIN 13"/>
    <property type="match status" value="1"/>
</dbReference>
<evidence type="ECO:0000256" key="10">
    <source>
        <dbReference type="ARBA" id="ARBA00023186"/>
    </source>
</evidence>
<keyword evidence="11" id="KW-1053">Target membrane</keyword>
<dbReference type="GO" id="GO:0005102">
    <property type="term" value="F:signaling receptor binding"/>
    <property type="evidence" value="ECO:0007669"/>
    <property type="project" value="TreeGrafter"/>
</dbReference>
<dbReference type="Pfam" id="PF11904">
    <property type="entry name" value="ANKRD13_C"/>
    <property type="match status" value="1"/>
</dbReference>
<evidence type="ECO:0000256" key="6">
    <source>
        <dbReference type="ARBA" id="ARBA00022824"/>
    </source>
</evidence>
<dbReference type="PANTHER" id="PTHR12447:SF25">
    <property type="entry name" value="ANKYRIN REPEAT DOMAIN-CONTAINING PROTEIN 13C"/>
    <property type="match status" value="1"/>
</dbReference>
<protein>
    <recommendedName>
        <fullName evidence="15">Ankyrin repeat domain-containing protein</fullName>
    </recommendedName>
</protein>
<dbReference type="GO" id="GO:0006887">
    <property type="term" value="P:exocytosis"/>
    <property type="evidence" value="ECO:0007669"/>
    <property type="project" value="UniProtKB-KW"/>
</dbReference>
<dbReference type="OMA" id="FRYGEFE"/>
<dbReference type="InterPro" id="IPR021832">
    <property type="entry name" value="ANKRD13"/>
</dbReference>